<evidence type="ECO:0008006" key="3">
    <source>
        <dbReference type="Google" id="ProtNLM"/>
    </source>
</evidence>
<dbReference type="AlphaFoldDB" id="A0A165MJG0"/>
<evidence type="ECO:0000313" key="1">
    <source>
        <dbReference type="EMBL" id="KZV99354.1"/>
    </source>
</evidence>
<proteinExistence type="predicted"/>
<evidence type="ECO:0000313" key="2">
    <source>
        <dbReference type="Proteomes" id="UP000077266"/>
    </source>
</evidence>
<dbReference type="EMBL" id="KV425910">
    <property type="protein sequence ID" value="KZV99354.1"/>
    <property type="molecule type" value="Genomic_DNA"/>
</dbReference>
<sequence length="578" mass="63233">MNAHAQQRNPLRPMPGSDLLRIVEAICALVVDCHVAETRAAAAVTASRFKADRALASIRAAVERAFPDSIHGPSSLDSLPLSILNWTCAYLASGDIRALSRTNRRLRSQSLSYLATLNAGTPPRLFTCGWVHGYRTAYGRRMVSARLHDSGCTSDVADALDSLHDTLGDDIHDLLVEVTWSPTVEPGLLRALSEPATQLETFTLTTSFNNIHDFNQYPSLALDNWHALFADIAPSLTKCSLNGVRLPSASSAAFQTVTCFEYSILRVMETADISRILALMPLLRTLALTATNFQTGTSETASVEGITHNSLRNILLSTWSECSALPWLPQFQFVDNISLVGPTILALESIPYHVPHGACLESVDALVFSRHKACDLETCIRLHLGFVEFPSSLVLQVSAYPLTWLSIGELVWPDGETVMPAMNTLETLVVILAPCFLIGPHSPYTGIFAVAYTSPSAPDTRWEMPRLRELRISSPPLSQDSPHLTHNWQPCLCGSFTVSLHDVSSFIRHCVSFSAPKLDTVVVAGVTVIDYDFAAAWTDLVRLTEEIDIEEGCDTDYARHVPATPGLAGDVEKYFSTL</sequence>
<reference evidence="1 2" key="1">
    <citation type="journal article" date="2016" name="Mol. Biol. Evol.">
        <title>Comparative Genomics of Early-Diverging Mushroom-Forming Fungi Provides Insights into the Origins of Lignocellulose Decay Capabilities.</title>
        <authorList>
            <person name="Nagy L.G."/>
            <person name="Riley R."/>
            <person name="Tritt A."/>
            <person name="Adam C."/>
            <person name="Daum C."/>
            <person name="Floudas D."/>
            <person name="Sun H."/>
            <person name="Yadav J.S."/>
            <person name="Pangilinan J."/>
            <person name="Larsson K.H."/>
            <person name="Matsuura K."/>
            <person name="Barry K."/>
            <person name="Labutti K."/>
            <person name="Kuo R."/>
            <person name="Ohm R.A."/>
            <person name="Bhattacharya S.S."/>
            <person name="Shirouzu T."/>
            <person name="Yoshinaga Y."/>
            <person name="Martin F.M."/>
            <person name="Grigoriev I.V."/>
            <person name="Hibbett D.S."/>
        </authorList>
    </citation>
    <scope>NUCLEOTIDE SEQUENCE [LARGE SCALE GENOMIC DNA]</scope>
    <source>
        <strain evidence="1 2">HHB12029</strain>
    </source>
</reference>
<organism evidence="1 2">
    <name type="scientific">Exidia glandulosa HHB12029</name>
    <dbReference type="NCBI Taxonomy" id="1314781"/>
    <lineage>
        <taxon>Eukaryota</taxon>
        <taxon>Fungi</taxon>
        <taxon>Dikarya</taxon>
        <taxon>Basidiomycota</taxon>
        <taxon>Agaricomycotina</taxon>
        <taxon>Agaricomycetes</taxon>
        <taxon>Auriculariales</taxon>
        <taxon>Exidiaceae</taxon>
        <taxon>Exidia</taxon>
    </lineage>
</organism>
<name>A0A165MJG0_EXIGL</name>
<dbReference type="InParanoid" id="A0A165MJG0"/>
<gene>
    <name evidence="1" type="ORF">EXIGLDRAFT_725305</name>
</gene>
<accession>A0A165MJG0</accession>
<protein>
    <recommendedName>
        <fullName evidence="3">F-box domain-containing protein</fullName>
    </recommendedName>
</protein>
<keyword evidence="2" id="KW-1185">Reference proteome</keyword>
<dbReference type="Proteomes" id="UP000077266">
    <property type="component" value="Unassembled WGS sequence"/>
</dbReference>